<feature type="chain" id="PRO_5024434696" evidence="2">
    <location>
        <begin position="25"/>
        <end position="320"/>
    </location>
</feature>
<feature type="transmembrane region" description="Helical" evidence="1">
    <location>
        <begin position="278"/>
        <end position="296"/>
    </location>
</feature>
<protein>
    <submittedName>
        <fullName evidence="3">Sporulation protein YpjB</fullName>
    </submittedName>
</protein>
<reference evidence="3 4" key="1">
    <citation type="submission" date="2019-07" db="EMBL/GenBank/DDBJ databases">
        <title>Genomic Encyclopedia of Type Strains, Phase III (KMG-III): the genomes of soil and plant-associated and newly described type strains.</title>
        <authorList>
            <person name="Whitman W."/>
        </authorList>
    </citation>
    <scope>NUCLEOTIDE SEQUENCE [LARGE SCALE GENOMIC DNA]</scope>
    <source>
        <strain evidence="3 4">BL24</strain>
    </source>
</reference>
<proteinExistence type="predicted"/>
<dbReference type="Proteomes" id="UP000323257">
    <property type="component" value="Unassembled WGS sequence"/>
</dbReference>
<keyword evidence="1" id="KW-1133">Transmembrane helix</keyword>
<feature type="signal peptide" evidence="2">
    <location>
        <begin position="1"/>
        <end position="24"/>
    </location>
</feature>
<accession>A0A5S5CEG4</accession>
<keyword evidence="1" id="KW-0472">Membrane</keyword>
<comment type="caution">
    <text evidence="3">The sequence shown here is derived from an EMBL/GenBank/DDBJ whole genome shotgun (WGS) entry which is preliminary data.</text>
</comment>
<evidence type="ECO:0000313" key="4">
    <source>
        <dbReference type="Proteomes" id="UP000323257"/>
    </source>
</evidence>
<keyword evidence="1" id="KW-0812">Transmembrane</keyword>
<dbReference type="PROSITE" id="PS51257">
    <property type="entry name" value="PROKAR_LIPOPROTEIN"/>
    <property type="match status" value="1"/>
</dbReference>
<keyword evidence="4" id="KW-1185">Reference proteome</keyword>
<evidence type="ECO:0000313" key="3">
    <source>
        <dbReference type="EMBL" id="TYP77737.1"/>
    </source>
</evidence>
<name>A0A5S5CEG4_9BACL</name>
<sequence>MRVRRTIGATIVLAAILMITAGCASDWARTTSVHESAQTYSRNAVGGDKAIKIADELYSAANKGNRQLAYTALVQLERESKRGEVRAMGTLKGWQAFDASIQSAKKAFAQRPNGGEAYLQAARLKLAIDALYRSSPLWLQYQHVIQEDLERLRQAWVIEWEDRSSAELAALNVLRIHAERFEVAALLERPEADVTQFQDLMNRMEYAIVYAAKSSGTKERNRNLDRVWLELQNSVDVLFNDNAATKAASGELPDAAAAGPAPTRIKPMVPAAPVREQLATMFIAAFVMGVLAFVGWQRYKFEESHGASYPPPKSPWERDS</sequence>
<keyword evidence="2" id="KW-0732">Signal</keyword>
<gene>
    <name evidence="3" type="ORF">BCM02_102301</name>
</gene>
<dbReference type="OrthoDB" id="2464294at2"/>
<dbReference type="Pfam" id="PF09577">
    <property type="entry name" value="Spore_YpjB"/>
    <property type="match status" value="1"/>
</dbReference>
<dbReference type="AlphaFoldDB" id="A0A5S5CEG4"/>
<organism evidence="3 4">
    <name type="scientific">Paenibacillus methanolicus</name>
    <dbReference type="NCBI Taxonomy" id="582686"/>
    <lineage>
        <taxon>Bacteria</taxon>
        <taxon>Bacillati</taxon>
        <taxon>Bacillota</taxon>
        <taxon>Bacilli</taxon>
        <taxon>Bacillales</taxon>
        <taxon>Paenibacillaceae</taxon>
        <taxon>Paenibacillus</taxon>
    </lineage>
</organism>
<dbReference type="InterPro" id="IPR014231">
    <property type="entry name" value="Spore_YpjB"/>
</dbReference>
<evidence type="ECO:0000256" key="1">
    <source>
        <dbReference type="SAM" id="Phobius"/>
    </source>
</evidence>
<evidence type="ECO:0000256" key="2">
    <source>
        <dbReference type="SAM" id="SignalP"/>
    </source>
</evidence>
<dbReference type="EMBL" id="VNHS01000002">
    <property type="protein sequence ID" value="TYP77737.1"/>
    <property type="molecule type" value="Genomic_DNA"/>
</dbReference>